<dbReference type="Pfam" id="PF05860">
    <property type="entry name" value="TPS"/>
    <property type="match status" value="1"/>
</dbReference>
<evidence type="ECO:0000259" key="5">
    <source>
        <dbReference type="SMART" id="SM00912"/>
    </source>
</evidence>
<keyword evidence="2" id="KW-0964">Secreted</keyword>
<dbReference type="Proteomes" id="UP000177515">
    <property type="component" value="Chromosome 1"/>
</dbReference>
<dbReference type="InterPro" id="IPR024973">
    <property type="entry name" value="ESPR"/>
</dbReference>
<keyword evidence="3" id="KW-0732">Signal</keyword>
<dbReference type="Gene3D" id="2.160.20.10">
    <property type="entry name" value="Single-stranded right-handed beta-helix, Pectin lyase-like"/>
    <property type="match status" value="1"/>
</dbReference>
<gene>
    <name evidence="6" type="ORF">BKK80_13095</name>
</gene>
<dbReference type="SMART" id="SM00912">
    <property type="entry name" value="Haemagg_act"/>
    <property type="match status" value="1"/>
</dbReference>
<proteinExistence type="predicted"/>
<dbReference type="InterPro" id="IPR050909">
    <property type="entry name" value="Bact_Autotransporter_VF"/>
</dbReference>
<dbReference type="EMBL" id="CP017754">
    <property type="protein sequence ID" value="AOZ06641.1"/>
    <property type="molecule type" value="Genomic_DNA"/>
</dbReference>
<organism evidence="6 7">
    <name type="scientific">Cupriavidus malaysiensis</name>
    <dbReference type="NCBI Taxonomy" id="367825"/>
    <lineage>
        <taxon>Bacteria</taxon>
        <taxon>Pseudomonadati</taxon>
        <taxon>Pseudomonadota</taxon>
        <taxon>Betaproteobacteria</taxon>
        <taxon>Burkholderiales</taxon>
        <taxon>Burkholderiaceae</taxon>
        <taxon>Cupriavidus</taxon>
    </lineage>
</organism>
<dbReference type="InterPro" id="IPR011050">
    <property type="entry name" value="Pectin_lyase_fold/virulence"/>
</dbReference>
<evidence type="ECO:0000313" key="6">
    <source>
        <dbReference type="EMBL" id="AOZ06641.1"/>
    </source>
</evidence>
<keyword evidence="7" id="KW-1185">Reference proteome</keyword>
<reference evidence="6 7" key="1">
    <citation type="submission" date="2016-10" db="EMBL/GenBank/DDBJ databases">
        <title>Complete genome sequences of three Cupriavidus strains isolated from various Malaysian environments.</title>
        <authorList>
            <person name="Abdullah A.A.-A."/>
            <person name="Shafie N.A.H."/>
            <person name="Lau N.S."/>
        </authorList>
    </citation>
    <scope>NUCLEOTIDE SEQUENCE [LARGE SCALE GENOMIC DNA]</scope>
    <source>
        <strain evidence="6 7">USMAA1020</strain>
    </source>
</reference>
<protein>
    <submittedName>
        <fullName evidence="6">Adhesin</fullName>
    </submittedName>
</protein>
<name>A0ABN4TJR3_9BURK</name>
<dbReference type="InterPro" id="IPR012334">
    <property type="entry name" value="Pectin_lyas_fold"/>
</dbReference>
<accession>A0ABN4TJR3</accession>
<keyword evidence="4" id="KW-0812">Transmembrane</keyword>
<dbReference type="Gene3D" id="2.160.20.110">
    <property type="match status" value="2"/>
</dbReference>
<feature type="transmembrane region" description="Helical" evidence="4">
    <location>
        <begin position="33"/>
        <end position="52"/>
    </location>
</feature>
<evidence type="ECO:0000256" key="3">
    <source>
        <dbReference type="ARBA" id="ARBA00022729"/>
    </source>
</evidence>
<dbReference type="NCBIfam" id="TIGR01901">
    <property type="entry name" value="adhes_NPXG"/>
    <property type="match status" value="1"/>
</dbReference>
<sequence length="1011" mass="99089">MNRSYILVWNTAQQCWQVAHEGARRQGRRGKPALAATAAAAALLGLVAAPSAHALPSGQNIAGGSADIQKDASQQAMSINQKTDKLIIDWNDFNIGAGERVSFNQPGSAAVALNRVIGNNSSEIFGRMEANGRVFLVNPNGVLFGKSAQVNVGGLVASTHGISDQQFLAPGHNYSFTDSNSPNAVVNEGTLTAAVGGSIALLGGRVRNDGLILAPMGSVALGAGGDAMVRFGAADGLLNLEINGAAADALAHNGGLLKADGGQVLMTARGSGALLQAVVNNVGAIEANTLSRRAGKITLDGGDVGRTFVGGRLSTSAMNTVGDGGEVVTRGRGLDVGLGLMVDTRASNGMHGNWTLSAPDMTIGRYANDSSANAYSGTLAQNLATTHIKARSETGDLSLKGPVAWNSSNHLSLEAAGSLHVNAPVSASGIRAGLMLNAGNQVNINDKLTLSGTASELEINAPGGRNFGDKGSVTLSGSSAGFTANGIRHTVIQNVAQLQQIDTNLYGHYVLGNGITGGRLLSIGGPYGVFRGSFDGLGNTIGGLSITGRGANVGVFSEAAGSISNVKLANLSVTDNAYGPVPGSVGALAGVNRGLIRNVSTERVNVSSNTSRSTTVGGLVGINTGTLENVSTSGSVYGGVNARAVGGVAGENILAGAGDPAAIRGAVSRAQVSGGVLNDIGGGIGGIAGVNNGGTLQDVRSEGAVTASRAGVNAGGIAGLNANAGTIESASASGRVQGNQRGNAGGVVGLNSGATIAASQASGQVNGSATANLGGIAGLNANGGRLAHVAATGPVVDASGANVGGVVGANSFGTVSHATASGQVRAGNSSRVGGVVGSNLYGGEVLNAKGYSDVSGGSTSLAGGVAGYNLGALTAAEGHGKVTAGNNASAGGVAGANLGTIVGGIGLGEVTGGSRSNVGGVVGDNQGTVSYSHANGSVRGGTYAALGGLAGVNRSVIDYSTAATRVNYQPAGYQQVYGGLAGLNTGRMTGNVAYGAASLLPPAGSNSGLLQ</sequence>
<feature type="domain" description="Filamentous haemagglutinin FhaB/tRNA nuclease CdiA-like TPS" evidence="5">
    <location>
        <begin position="52"/>
        <end position="166"/>
    </location>
</feature>
<evidence type="ECO:0000313" key="7">
    <source>
        <dbReference type="Proteomes" id="UP000177515"/>
    </source>
</evidence>
<dbReference type="InterPro" id="IPR008638">
    <property type="entry name" value="FhaB/CdiA-like_TPS"/>
</dbReference>
<dbReference type="SUPFAM" id="SSF51126">
    <property type="entry name" value="Pectin lyase-like"/>
    <property type="match status" value="1"/>
</dbReference>
<evidence type="ECO:0000256" key="4">
    <source>
        <dbReference type="SAM" id="Phobius"/>
    </source>
</evidence>
<evidence type="ECO:0000256" key="2">
    <source>
        <dbReference type="ARBA" id="ARBA00022525"/>
    </source>
</evidence>
<evidence type="ECO:0000256" key="1">
    <source>
        <dbReference type="ARBA" id="ARBA00004613"/>
    </source>
</evidence>
<dbReference type="PANTHER" id="PTHR12338:SF8">
    <property type="entry name" value="HEME_HEMOPEXIN-BINDING PROTEIN"/>
    <property type="match status" value="1"/>
</dbReference>
<dbReference type="PANTHER" id="PTHR12338">
    <property type="entry name" value="AUTOTRANSPORTER"/>
    <property type="match status" value="1"/>
</dbReference>
<keyword evidence="4" id="KW-0472">Membrane</keyword>
<comment type="subcellular location">
    <subcellularLocation>
        <location evidence="1">Secreted</location>
    </subcellularLocation>
</comment>
<keyword evidence="4" id="KW-1133">Transmembrane helix</keyword>
<dbReference type="RefSeq" id="WP_071069739.1">
    <property type="nucleotide sequence ID" value="NZ_CP017754.1"/>
</dbReference>
<dbReference type="Pfam" id="PF13018">
    <property type="entry name" value="ESPR"/>
    <property type="match status" value="1"/>
</dbReference>